<dbReference type="PANTHER" id="PTHR33164">
    <property type="entry name" value="TRANSCRIPTIONAL REGULATOR, MARR FAMILY"/>
    <property type="match status" value="1"/>
</dbReference>
<dbReference type="NCBIfam" id="TIGR02337">
    <property type="entry name" value="HpaR"/>
    <property type="match status" value="1"/>
</dbReference>
<dbReference type="GO" id="GO:0006950">
    <property type="term" value="P:response to stress"/>
    <property type="evidence" value="ECO:0007669"/>
    <property type="project" value="TreeGrafter"/>
</dbReference>
<reference evidence="2 3" key="1">
    <citation type="submission" date="2017-04" db="EMBL/GenBank/DDBJ databases">
        <authorList>
            <person name="Afonso C.L."/>
            <person name="Miller P.J."/>
            <person name="Scott M.A."/>
            <person name="Spackman E."/>
            <person name="Goraichik I."/>
            <person name="Dimitrov K.M."/>
            <person name="Suarez D.L."/>
            <person name="Swayne D.E."/>
        </authorList>
    </citation>
    <scope>NUCLEOTIDE SEQUENCE [LARGE SCALE GENOMIC DNA]</scope>
    <source>
        <strain evidence="2 3">B5P</strain>
    </source>
</reference>
<dbReference type="GO" id="GO:0003677">
    <property type="term" value="F:DNA binding"/>
    <property type="evidence" value="ECO:0007669"/>
    <property type="project" value="InterPro"/>
</dbReference>
<dbReference type="InterPro" id="IPR039422">
    <property type="entry name" value="MarR/SlyA-like"/>
</dbReference>
<sequence>MNKKTWDRPANVKLRSFSKSLPMSLLLAREAVMQRFRTSLHLFNITEQQWRVLRALSSINEIEVTALAKVTYLLTPSLSRILKDIESRGYIIRRPAPDDMRRALISISPQGLTLIDAVAPYSEGIYGEIYNAFGKERMDLLQQLLKELTETLNALPPITYTGAELSPELAAIAFGKSRRRQPVQEIEE</sequence>
<dbReference type="Proteomes" id="UP000193083">
    <property type="component" value="Unassembled WGS sequence"/>
</dbReference>
<dbReference type="InterPro" id="IPR012712">
    <property type="entry name" value="HpaR/FarR"/>
</dbReference>
<dbReference type="InterPro" id="IPR036388">
    <property type="entry name" value="WH-like_DNA-bd_sf"/>
</dbReference>
<dbReference type="InterPro" id="IPR000835">
    <property type="entry name" value="HTH_MarR-typ"/>
</dbReference>
<proteinExistence type="predicted"/>
<dbReference type="RefSeq" id="WP_085466664.1">
    <property type="nucleotide sequence ID" value="NZ_FXBL01000004.1"/>
</dbReference>
<name>A0A1X7PQ16_9HYPH</name>
<evidence type="ECO:0000313" key="3">
    <source>
        <dbReference type="Proteomes" id="UP000193083"/>
    </source>
</evidence>
<dbReference type="OrthoDB" id="8588347at2"/>
<feature type="domain" description="HTH marR-type" evidence="1">
    <location>
        <begin position="18"/>
        <end position="150"/>
    </location>
</feature>
<accession>A0A1X7PQ16</accession>
<dbReference type="PRINTS" id="PR00598">
    <property type="entry name" value="HTHMARR"/>
</dbReference>
<dbReference type="PANTHER" id="PTHR33164:SF13">
    <property type="entry name" value="4-HYDROXYPHENYLACETATE CATABOLISM PROTEIN"/>
    <property type="match status" value="1"/>
</dbReference>
<evidence type="ECO:0000259" key="1">
    <source>
        <dbReference type="PROSITE" id="PS50995"/>
    </source>
</evidence>
<protein>
    <submittedName>
        <fullName evidence="2">Transcriptional regulator, MarR family</fullName>
    </submittedName>
</protein>
<dbReference type="AlphaFoldDB" id="A0A1X7PQ16"/>
<dbReference type="PROSITE" id="PS50995">
    <property type="entry name" value="HTH_MARR_2"/>
    <property type="match status" value="1"/>
</dbReference>
<keyword evidence="3" id="KW-1185">Reference proteome</keyword>
<dbReference type="Gene3D" id="1.10.10.10">
    <property type="entry name" value="Winged helix-like DNA-binding domain superfamily/Winged helix DNA-binding domain"/>
    <property type="match status" value="1"/>
</dbReference>
<dbReference type="GO" id="GO:0003700">
    <property type="term" value="F:DNA-binding transcription factor activity"/>
    <property type="evidence" value="ECO:0007669"/>
    <property type="project" value="InterPro"/>
</dbReference>
<dbReference type="GO" id="GO:0045892">
    <property type="term" value="P:negative regulation of DNA-templated transcription"/>
    <property type="evidence" value="ECO:0007669"/>
    <property type="project" value="InterPro"/>
</dbReference>
<dbReference type="SUPFAM" id="SSF46785">
    <property type="entry name" value="Winged helix' DNA-binding domain"/>
    <property type="match status" value="1"/>
</dbReference>
<dbReference type="Pfam" id="PF01047">
    <property type="entry name" value="MarR"/>
    <property type="match status" value="1"/>
</dbReference>
<evidence type="ECO:0000313" key="2">
    <source>
        <dbReference type="EMBL" id="SMH54107.1"/>
    </source>
</evidence>
<dbReference type="SMART" id="SM00347">
    <property type="entry name" value="HTH_MARR"/>
    <property type="match status" value="1"/>
</dbReference>
<dbReference type="EMBL" id="FXBL01000004">
    <property type="protein sequence ID" value="SMH54107.1"/>
    <property type="molecule type" value="Genomic_DNA"/>
</dbReference>
<dbReference type="InterPro" id="IPR036390">
    <property type="entry name" value="WH_DNA-bd_sf"/>
</dbReference>
<gene>
    <name evidence="2" type="ORF">SAMN02982922_5026</name>
</gene>
<organism evidence="2 3">
    <name type="scientific">Mesorhizobium australicum</name>
    <dbReference type="NCBI Taxonomy" id="536018"/>
    <lineage>
        <taxon>Bacteria</taxon>
        <taxon>Pseudomonadati</taxon>
        <taxon>Pseudomonadota</taxon>
        <taxon>Alphaproteobacteria</taxon>
        <taxon>Hyphomicrobiales</taxon>
        <taxon>Phyllobacteriaceae</taxon>
        <taxon>Mesorhizobium</taxon>
    </lineage>
</organism>